<dbReference type="Proteomes" id="UP000583556">
    <property type="component" value="Unassembled WGS sequence"/>
</dbReference>
<name>A0A7Y0BQ14_9SPHN</name>
<evidence type="ECO:0000313" key="2">
    <source>
        <dbReference type="EMBL" id="NML94526.1"/>
    </source>
</evidence>
<feature type="domain" description="NIPSNAP" evidence="1">
    <location>
        <begin position="8"/>
        <end position="91"/>
    </location>
</feature>
<proteinExistence type="predicted"/>
<gene>
    <name evidence="2" type="ORF">HHL27_12705</name>
</gene>
<dbReference type="Gene3D" id="3.30.70.100">
    <property type="match status" value="1"/>
</dbReference>
<dbReference type="InterPro" id="IPR012577">
    <property type="entry name" value="NIPSNAP"/>
</dbReference>
<dbReference type="EMBL" id="JABBGM010000005">
    <property type="protein sequence ID" value="NML94526.1"/>
    <property type="molecule type" value="Genomic_DNA"/>
</dbReference>
<organism evidence="2 3">
    <name type="scientific">Novosphingobium olei</name>
    <dbReference type="NCBI Taxonomy" id="2728851"/>
    <lineage>
        <taxon>Bacteria</taxon>
        <taxon>Pseudomonadati</taxon>
        <taxon>Pseudomonadota</taxon>
        <taxon>Alphaproteobacteria</taxon>
        <taxon>Sphingomonadales</taxon>
        <taxon>Sphingomonadaceae</taxon>
        <taxon>Novosphingobium</taxon>
    </lineage>
</organism>
<evidence type="ECO:0000259" key="1">
    <source>
        <dbReference type="Pfam" id="PF07978"/>
    </source>
</evidence>
<dbReference type="RefSeq" id="WP_169493805.1">
    <property type="nucleotide sequence ID" value="NZ_JABBGM010000005.1"/>
</dbReference>
<accession>A0A7Y0BQ14</accession>
<dbReference type="SUPFAM" id="SSF54909">
    <property type="entry name" value="Dimeric alpha+beta barrel"/>
    <property type="match status" value="1"/>
</dbReference>
<reference evidence="2 3" key="1">
    <citation type="submission" date="2020-04" db="EMBL/GenBank/DDBJ databases">
        <title>Novosphingobium sp. TW-4 isolated from soil.</title>
        <authorList>
            <person name="Dahal R.H."/>
            <person name="Chaudhary D.K."/>
        </authorList>
    </citation>
    <scope>NUCLEOTIDE SEQUENCE [LARGE SCALE GENOMIC DNA]</scope>
    <source>
        <strain evidence="2 3">TW-4</strain>
    </source>
</reference>
<keyword evidence="3" id="KW-1185">Reference proteome</keyword>
<evidence type="ECO:0000313" key="3">
    <source>
        <dbReference type="Proteomes" id="UP000583556"/>
    </source>
</evidence>
<dbReference type="Pfam" id="PF07978">
    <property type="entry name" value="NIPSNAP"/>
    <property type="match status" value="1"/>
</dbReference>
<dbReference type="InterPro" id="IPR011008">
    <property type="entry name" value="Dimeric_a/b-barrel"/>
</dbReference>
<protein>
    <recommendedName>
        <fullName evidence="1">NIPSNAP domain-containing protein</fullName>
    </recommendedName>
</protein>
<dbReference type="AlphaFoldDB" id="A0A7Y0BQ14"/>
<comment type="caution">
    <text evidence="2">The sequence shown here is derived from an EMBL/GenBank/DDBJ whole genome shotgun (WGS) entry which is preliminary data.</text>
</comment>
<sequence>MTVYMQSTLELRAGDMTQFEAVMKDLVALVEAQGWRLITAISQISGRLHTAIDIWSMPDLGAYERGLTALRTSPQFPDMAKALAAAIERETVVFGVRAGWVPEGRE</sequence>